<dbReference type="EMBL" id="CP023004">
    <property type="protein sequence ID" value="AWI08502.1"/>
    <property type="molecule type" value="Genomic_DNA"/>
</dbReference>
<keyword evidence="2" id="KW-0472">Membrane</keyword>
<evidence type="ECO:0000256" key="1">
    <source>
        <dbReference type="SAM" id="MobiDB-lite"/>
    </source>
</evidence>
<dbReference type="OrthoDB" id="179131at2"/>
<evidence type="ECO:0000313" key="4">
    <source>
        <dbReference type="EMBL" id="AWI08502.1"/>
    </source>
</evidence>
<name>A0A2U8E1V1_9BACT</name>
<feature type="transmembrane region" description="Helical" evidence="2">
    <location>
        <begin position="216"/>
        <end position="238"/>
    </location>
</feature>
<proteinExistence type="predicted"/>
<dbReference type="Proteomes" id="UP000244896">
    <property type="component" value="Chromosome"/>
</dbReference>
<keyword evidence="2" id="KW-0812">Transmembrane</keyword>
<evidence type="ECO:0000256" key="2">
    <source>
        <dbReference type="SAM" id="Phobius"/>
    </source>
</evidence>
<feature type="transmembrane region" description="Helical" evidence="2">
    <location>
        <begin position="77"/>
        <end position="97"/>
    </location>
</feature>
<dbReference type="Pfam" id="PF01569">
    <property type="entry name" value="PAP2"/>
    <property type="match status" value="1"/>
</dbReference>
<feature type="transmembrane region" description="Helical" evidence="2">
    <location>
        <begin position="244"/>
        <end position="262"/>
    </location>
</feature>
<dbReference type="PANTHER" id="PTHR14969:SF54">
    <property type="entry name" value="PHOSPHATIDYLGLYCEROPHOSPHATASE B"/>
    <property type="match status" value="1"/>
</dbReference>
<dbReference type="InterPro" id="IPR000326">
    <property type="entry name" value="PAP2/HPO"/>
</dbReference>
<keyword evidence="5" id="KW-1185">Reference proteome</keyword>
<dbReference type="SUPFAM" id="SSF48317">
    <property type="entry name" value="Acid phosphatase/Vanadium-dependent haloperoxidase"/>
    <property type="match status" value="1"/>
</dbReference>
<gene>
    <name evidence="4" type="ORF">CKA38_03875</name>
</gene>
<feature type="transmembrane region" description="Helical" evidence="2">
    <location>
        <begin position="34"/>
        <end position="57"/>
    </location>
</feature>
<dbReference type="CDD" id="cd01610">
    <property type="entry name" value="PAP2_like"/>
    <property type="match status" value="1"/>
</dbReference>
<dbReference type="KEGG" id="elut:CKA38_03875"/>
<dbReference type="AlphaFoldDB" id="A0A2U8E1V1"/>
<dbReference type="PANTHER" id="PTHR14969">
    <property type="entry name" value="SPHINGOSINE-1-PHOSPHATE PHOSPHOHYDROLASE"/>
    <property type="match status" value="1"/>
</dbReference>
<dbReference type="GO" id="GO:0005886">
    <property type="term" value="C:plasma membrane"/>
    <property type="evidence" value="ECO:0007669"/>
    <property type="project" value="TreeGrafter"/>
</dbReference>
<dbReference type="InterPro" id="IPR036938">
    <property type="entry name" value="PAP2/HPO_sf"/>
</dbReference>
<keyword evidence="2" id="KW-1133">Transmembrane helix</keyword>
<reference evidence="4 5" key="1">
    <citation type="journal article" date="2018" name="Syst. Appl. Microbiol.">
        <title>Ereboglobus luteus gen. nov. sp. nov. from cockroach guts, and new insights into the oxygen relationship of the genera Opitutus and Didymococcus (Verrucomicrobia: Opitutaceae).</title>
        <authorList>
            <person name="Tegtmeier D."/>
            <person name="Belitz A."/>
            <person name="Radek R."/>
            <person name="Heimerl T."/>
            <person name="Brune A."/>
        </authorList>
    </citation>
    <scope>NUCLEOTIDE SEQUENCE [LARGE SCALE GENOMIC DNA]</scope>
    <source>
        <strain evidence="4 5">Ho45</strain>
    </source>
</reference>
<evidence type="ECO:0000313" key="5">
    <source>
        <dbReference type="Proteomes" id="UP000244896"/>
    </source>
</evidence>
<feature type="domain" description="Phosphatidic acid phosphatase type 2/haloperoxidase" evidence="3">
    <location>
        <begin position="105"/>
        <end position="259"/>
    </location>
</feature>
<dbReference type="SMART" id="SM00014">
    <property type="entry name" value="acidPPc"/>
    <property type="match status" value="1"/>
</dbReference>
<feature type="transmembrane region" description="Helical" evidence="2">
    <location>
        <begin position="104"/>
        <end position="122"/>
    </location>
</feature>
<organism evidence="4 5">
    <name type="scientific">Ereboglobus luteus</name>
    <dbReference type="NCBI Taxonomy" id="1796921"/>
    <lineage>
        <taxon>Bacteria</taxon>
        <taxon>Pseudomonadati</taxon>
        <taxon>Verrucomicrobiota</taxon>
        <taxon>Opitutia</taxon>
        <taxon>Opitutales</taxon>
        <taxon>Opitutaceae</taxon>
        <taxon>Ereboglobus</taxon>
    </lineage>
</organism>
<feature type="transmembrane region" description="Helical" evidence="2">
    <location>
        <begin position="187"/>
        <end position="209"/>
    </location>
</feature>
<protein>
    <recommendedName>
        <fullName evidence="3">Phosphatidic acid phosphatase type 2/haloperoxidase domain-containing protein</fullName>
    </recommendedName>
</protein>
<feature type="region of interest" description="Disordered" evidence="1">
    <location>
        <begin position="1"/>
        <end position="23"/>
    </location>
</feature>
<evidence type="ECO:0000259" key="3">
    <source>
        <dbReference type="SMART" id="SM00014"/>
    </source>
</evidence>
<sequence length="275" mass="29395">MPPRPPIVSGVSQPSNSSRARDGVANRSAGLSRIVLATAIATVVLLAPALAAWIAGWQWTPENKSWVPAAVLLTDTAGFPFAIATCGALAALFVLLIKPSWPRGALMVVLLCAAAVCGGQIVKTVLKNSFQEPRPYVEWLAQNHGLKSEQFYAMMRGGRAEWLRENIAADPRVPEALRKHWEAKTGYSFPSGHTAFVAVWALLGVTLLWRRGWGGRVCCCALVAWALLVESTRLALGMHWPGDVAAGVLLSWVVVAGLAAVCRNRMTPPAGRAGS</sequence>
<accession>A0A2U8E1V1</accession>
<dbReference type="Gene3D" id="1.20.144.10">
    <property type="entry name" value="Phosphatidic acid phosphatase type 2/haloperoxidase"/>
    <property type="match status" value="1"/>
</dbReference>